<reference evidence="1 2" key="1">
    <citation type="submission" date="2019-05" db="EMBL/GenBank/DDBJ databases">
        <title>Another draft genome of Portunus trituberculatus and its Hox gene families provides insights of decapod evolution.</title>
        <authorList>
            <person name="Jeong J.-H."/>
            <person name="Song I."/>
            <person name="Kim S."/>
            <person name="Choi T."/>
            <person name="Kim D."/>
            <person name="Ryu S."/>
            <person name="Kim W."/>
        </authorList>
    </citation>
    <scope>NUCLEOTIDE SEQUENCE [LARGE SCALE GENOMIC DNA]</scope>
    <source>
        <tissue evidence="1">Muscle</tissue>
    </source>
</reference>
<sequence length="37" mass="4638">MLLRCRVKTRTYDIVRYRRVNVRLKLRHLTRGQKPLK</sequence>
<evidence type="ECO:0000313" key="2">
    <source>
        <dbReference type="Proteomes" id="UP000324222"/>
    </source>
</evidence>
<proteinExistence type="predicted"/>
<protein>
    <submittedName>
        <fullName evidence="1">Uncharacterized protein</fullName>
    </submittedName>
</protein>
<name>A0A5B7JWZ5_PORTR</name>
<accession>A0A5B7JWZ5</accession>
<dbReference type="AlphaFoldDB" id="A0A5B7JWZ5"/>
<organism evidence="1 2">
    <name type="scientific">Portunus trituberculatus</name>
    <name type="common">Swimming crab</name>
    <name type="synonym">Neptunus trituberculatus</name>
    <dbReference type="NCBI Taxonomy" id="210409"/>
    <lineage>
        <taxon>Eukaryota</taxon>
        <taxon>Metazoa</taxon>
        <taxon>Ecdysozoa</taxon>
        <taxon>Arthropoda</taxon>
        <taxon>Crustacea</taxon>
        <taxon>Multicrustacea</taxon>
        <taxon>Malacostraca</taxon>
        <taxon>Eumalacostraca</taxon>
        <taxon>Eucarida</taxon>
        <taxon>Decapoda</taxon>
        <taxon>Pleocyemata</taxon>
        <taxon>Brachyura</taxon>
        <taxon>Eubrachyura</taxon>
        <taxon>Portunoidea</taxon>
        <taxon>Portunidae</taxon>
        <taxon>Portuninae</taxon>
        <taxon>Portunus</taxon>
    </lineage>
</organism>
<dbReference type="Proteomes" id="UP000324222">
    <property type="component" value="Unassembled WGS sequence"/>
</dbReference>
<gene>
    <name evidence="1" type="ORF">E2C01_092143</name>
</gene>
<dbReference type="EMBL" id="VSRR010107642">
    <property type="protein sequence ID" value="MPC96864.1"/>
    <property type="molecule type" value="Genomic_DNA"/>
</dbReference>
<keyword evidence="2" id="KW-1185">Reference proteome</keyword>
<comment type="caution">
    <text evidence="1">The sequence shown here is derived from an EMBL/GenBank/DDBJ whole genome shotgun (WGS) entry which is preliminary data.</text>
</comment>
<evidence type="ECO:0000313" key="1">
    <source>
        <dbReference type="EMBL" id="MPC96864.1"/>
    </source>
</evidence>